<dbReference type="InterPro" id="IPR048304">
    <property type="entry name" value="UbiD_Rift_dom"/>
</dbReference>
<sequence length="493" mass="55743">MANRKKGVEKKGKSFIQKDKVFLKSDLNTTPSRKVNNNRSADSNLPTQTIVKDLREFLQILEKKNELVVINKKVKKKFELAAIVSKFDKKEALLFTNIDESKFRIASNLLGTRERFYQAINASNNEINLSQLASIGTEYFPKKITSGAPFYSNSTRNLYDLPIVSHFEKDAGPFITSSTVYVKDQESGNQNSSVHRMLLLNNSQMVIRMVEGRHLHKCFTYAKEHKEDTKISVVIGVHPAVNIAAAYQAAYGIDEISIANYLLDGNLHLTKSSYSDLLIPKYSEVVIEGKILHDELSEEWMVEMLRTYDFKRKQPIFEINKIWYRDNPIYYDILPGYTEHRLLMGLPIEAKIFSQVKNTVPSTKAVHLSDGGSNWLTAVIQIKKRLEGEPKNAILTAFAAHPSLKSAIVVDEDIDPQNPTEVEYAISTRTQADKDFVIISNAKGSSLDPSSDQTNLLTTKLGIDATISFLKEKERFEIAKIPGAENIDIKKYL</sequence>
<dbReference type="InterPro" id="IPR002830">
    <property type="entry name" value="UbiD"/>
</dbReference>
<dbReference type="NCBIfam" id="TIGR00148">
    <property type="entry name" value="UbiD family decarboxylase"/>
    <property type="match status" value="1"/>
</dbReference>
<evidence type="ECO:0000256" key="7">
    <source>
        <dbReference type="ARBA" id="ARBA00049754"/>
    </source>
</evidence>
<dbReference type="EC" id="4.1.1.126" evidence="6"/>
<dbReference type="RefSeq" id="WP_134483186.1">
    <property type="nucleotide sequence ID" value="NZ_LR216287.1"/>
</dbReference>
<comment type="catalytic activity">
    <reaction evidence="4">
        <text>(2E)-3-methyl-5-phosphooxypent-2-enoate + H(+) = isopentenyl phosphate + CO2</text>
        <dbReference type="Rhea" id="RHEA:78971"/>
        <dbReference type="ChEBI" id="CHEBI:15378"/>
        <dbReference type="ChEBI" id="CHEBI:16526"/>
        <dbReference type="ChEBI" id="CHEBI:65078"/>
        <dbReference type="ChEBI" id="CHEBI:229665"/>
        <dbReference type="EC" id="4.1.1.126"/>
    </reaction>
    <physiologicalReaction direction="left-to-right" evidence="4">
        <dbReference type="Rhea" id="RHEA:78972"/>
    </physiologicalReaction>
</comment>
<gene>
    <name evidence="12" type="ORF">NFRAN_0939</name>
</gene>
<dbReference type="KEGG" id="nfn:NFRAN_0939"/>
<proteinExistence type="inferred from homology"/>
<evidence type="ECO:0000256" key="5">
    <source>
        <dbReference type="ARBA" id="ARBA00049583"/>
    </source>
</evidence>
<feature type="domain" description="3-octaprenyl-4-hydroxybenzoate carboxy-lyase-like C-terminal" evidence="11">
    <location>
        <begin position="342"/>
        <end position="465"/>
    </location>
</feature>
<dbReference type="GO" id="GO:0016831">
    <property type="term" value="F:carboxy-lyase activity"/>
    <property type="evidence" value="ECO:0007669"/>
    <property type="project" value="InterPro"/>
</dbReference>
<dbReference type="InterPro" id="IPR049381">
    <property type="entry name" value="UbiD-like_C"/>
</dbReference>
<accession>A0A484I7U1</accession>
<evidence type="ECO:0000259" key="11">
    <source>
        <dbReference type="Pfam" id="PF20696"/>
    </source>
</evidence>
<dbReference type="SUPFAM" id="SSF50475">
    <property type="entry name" value="FMN-binding split barrel"/>
    <property type="match status" value="1"/>
</dbReference>
<feature type="domain" description="3-octaprenyl-4-hydroxybenzoate carboxy-lyase-like Rift-related" evidence="9">
    <location>
        <begin position="154"/>
        <end position="337"/>
    </location>
</feature>
<comment type="pathway">
    <text evidence="2">Isoprenoid biosynthesis; isopentenyl diphosphate biosynthesis via mevalonate pathway.</text>
</comment>
<dbReference type="Gene3D" id="3.40.1670.10">
    <property type="entry name" value="UbiD C-terminal domain-like"/>
    <property type="match status" value="1"/>
</dbReference>
<evidence type="ECO:0000256" key="6">
    <source>
        <dbReference type="ARBA" id="ARBA00049727"/>
    </source>
</evidence>
<comment type="cofactor">
    <cofactor evidence="8">
        <name>prenylated FMN</name>
        <dbReference type="ChEBI" id="CHEBI:87746"/>
    </cofactor>
</comment>
<protein>
    <recommendedName>
        <fullName evidence="7">Anhydromevalonate phosphate decarboxylase</fullName>
        <ecNumber evidence="6">4.1.1.126</ecNumber>
    </recommendedName>
</protein>
<dbReference type="PANTHER" id="PTHR30108:SF21">
    <property type="entry name" value="4-HYDROXYBENZOATE DECARBOXYLASE"/>
    <property type="match status" value="1"/>
</dbReference>
<dbReference type="PANTHER" id="PTHR30108">
    <property type="entry name" value="3-OCTAPRENYL-4-HYDROXYBENZOATE CARBOXY-LYASE-RELATED"/>
    <property type="match status" value="1"/>
</dbReference>
<evidence type="ECO:0000313" key="12">
    <source>
        <dbReference type="EMBL" id="VFJ13261.1"/>
    </source>
</evidence>
<dbReference type="GeneID" id="39420404"/>
<dbReference type="Proteomes" id="UP000294299">
    <property type="component" value="Chromosome NFRAN"/>
</dbReference>
<dbReference type="SUPFAM" id="SSF143968">
    <property type="entry name" value="UbiD C-terminal domain-like"/>
    <property type="match status" value="1"/>
</dbReference>
<dbReference type="AlphaFoldDB" id="A0A484I7U1"/>
<dbReference type="EMBL" id="LR216287">
    <property type="protein sequence ID" value="VFJ13261.1"/>
    <property type="molecule type" value="Genomic_DNA"/>
</dbReference>
<dbReference type="FunFam" id="3.40.1670.10:FF:000003">
    <property type="entry name" value="Phenolic acid decarboxylase"/>
    <property type="match status" value="1"/>
</dbReference>
<evidence type="ECO:0000256" key="8">
    <source>
        <dbReference type="ARBA" id="ARBA00049936"/>
    </source>
</evidence>
<evidence type="ECO:0000256" key="3">
    <source>
        <dbReference type="ARBA" id="ARBA00010021"/>
    </source>
</evidence>
<comment type="function">
    <text evidence="5">Catalyzes the conversion of trans-anhydromevalonate 5-phosphate (tAHMP) into isopentenyl phosphate. Involved in the archaeal mevalonate (MVA) pathway, which provides fundamental precursors for isoprenoid biosynthesis, such as isopentenyl diphosphate (IPP) and dimethylallyl diphosphate (DMAPP).</text>
</comment>
<evidence type="ECO:0000256" key="4">
    <source>
        <dbReference type="ARBA" id="ARBA00049054"/>
    </source>
</evidence>
<evidence type="ECO:0000256" key="1">
    <source>
        <dbReference type="ARBA" id="ARBA00001936"/>
    </source>
</evidence>
<name>A0A484I7U1_9ARCH</name>
<dbReference type="Pfam" id="PF20696">
    <property type="entry name" value="UbiD_C"/>
    <property type="match status" value="1"/>
</dbReference>
<feature type="domain" description="3-octaprenyl-4-hydroxybenzoate carboxy-lyase-like N-terminal" evidence="10">
    <location>
        <begin position="58"/>
        <end position="126"/>
    </location>
</feature>
<evidence type="ECO:0000259" key="9">
    <source>
        <dbReference type="Pfam" id="PF01977"/>
    </source>
</evidence>
<keyword evidence="13" id="KW-1185">Reference proteome</keyword>
<dbReference type="InterPro" id="IPR049383">
    <property type="entry name" value="UbiD-like_N"/>
</dbReference>
<organism evidence="12 13">
    <name type="scientific">Candidatus Nitrosocosmicus franklandianus</name>
    <dbReference type="NCBI Taxonomy" id="1798806"/>
    <lineage>
        <taxon>Archaea</taxon>
        <taxon>Nitrososphaerota</taxon>
        <taxon>Nitrososphaeria</taxon>
        <taxon>Nitrososphaerales</taxon>
        <taxon>Nitrososphaeraceae</taxon>
        <taxon>Candidatus Nitrosocosmicus</taxon>
    </lineage>
</organism>
<dbReference type="OrthoDB" id="8480at2157"/>
<dbReference type="Pfam" id="PF01977">
    <property type="entry name" value="UbiD"/>
    <property type="match status" value="1"/>
</dbReference>
<dbReference type="GO" id="GO:0005737">
    <property type="term" value="C:cytoplasm"/>
    <property type="evidence" value="ECO:0007669"/>
    <property type="project" value="TreeGrafter"/>
</dbReference>
<comment type="similarity">
    <text evidence="3">Belongs to the UbiD family.</text>
</comment>
<comment type="cofactor">
    <cofactor evidence="1">
        <name>Mn(2+)</name>
        <dbReference type="ChEBI" id="CHEBI:29035"/>
    </cofactor>
</comment>
<evidence type="ECO:0000313" key="13">
    <source>
        <dbReference type="Proteomes" id="UP000294299"/>
    </source>
</evidence>
<evidence type="ECO:0000259" key="10">
    <source>
        <dbReference type="Pfam" id="PF20695"/>
    </source>
</evidence>
<dbReference type="Pfam" id="PF20695">
    <property type="entry name" value="UbiD_N"/>
    <property type="match status" value="1"/>
</dbReference>
<reference evidence="12 13" key="1">
    <citation type="submission" date="2019-02" db="EMBL/GenBank/DDBJ databases">
        <authorList>
            <person name="Lehtovirta-Morley E L."/>
        </authorList>
    </citation>
    <scope>NUCLEOTIDE SEQUENCE [LARGE SCALE GENOMIC DNA]</scope>
    <source>
        <strain evidence="12">NFRAN1</strain>
    </source>
</reference>
<evidence type="ECO:0000256" key="2">
    <source>
        <dbReference type="ARBA" id="ARBA00005092"/>
    </source>
</evidence>